<feature type="transmembrane region" description="Helical" evidence="1">
    <location>
        <begin position="112"/>
        <end position="135"/>
    </location>
</feature>
<evidence type="ECO:0000313" key="3">
    <source>
        <dbReference type="Proteomes" id="UP001208074"/>
    </source>
</evidence>
<dbReference type="Pfam" id="PF09933">
    <property type="entry name" value="DUF2165"/>
    <property type="match status" value="1"/>
</dbReference>
<keyword evidence="1" id="KW-0472">Membrane</keyword>
<dbReference type="RefSeq" id="WP_026484773.1">
    <property type="nucleotide sequence ID" value="NZ_JAPKNB010000018.1"/>
</dbReference>
<reference evidence="2" key="1">
    <citation type="submission" date="2022-11" db="EMBL/GenBank/DDBJ databases">
        <title>Biodiversity and phylogenetic relationships of bacteria.</title>
        <authorList>
            <person name="Machado R.A.R."/>
            <person name="Bhat A."/>
            <person name="Loulou A."/>
            <person name="Kallel S."/>
        </authorList>
    </citation>
    <scope>NUCLEOTIDE SEQUENCE</scope>
    <source>
        <strain evidence="2">DSM 16503</strain>
    </source>
</reference>
<accession>A0AAW5W0V9</accession>
<feature type="transmembrane region" description="Helical" evidence="1">
    <location>
        <begin position="141"/>
        <end position="160"/>
    </location>
</feature>
<keyword evidence="1" id="KW-1133">Transmembrane helix</keyword>
<comment type="caution">
    <text evidence="2">The sequence shown here is derived from an EMBL/GenBank/DDBJ whole genome shotgun (WGS) entry which is preliminary data.</text>
</comment>
<keyword evidence="1" id="KW-0812">Transmembrane</keyword>
<evidence type="ECO:0000313" key="2">
    <source>
        <dbReference type="EMBL" id="MCX5567305.1"/>
    </source>
</evidence>
<evidence type="ECO:0000256" key="1">
    <source>
        <dbReference type="SAM" id="Phobius"/>
    </source>
</evidence>
<proteinExistence type="predicted"/>
<dbReference type="InterPro" id="IPR018681">
    <property type="entry name" value="DUF2165_transmembrane"/>
</dbReference>
<dbReference type="EMBL" id="JAPKNB010000018">
    <property type="protein sequence ID" value="MCX5567305.1"/>
    <property type="molecule type" value="Genomic_DNA"/>
</dbReference>
<dbReference type="Proteomes" id="UP001208074">
    <property type="component" value="Unassembled WGS sequence"/>
</dbReference>
<gene>
    <name evidence="2" type="ORF">OSH02_18185</name>
</gene>
<organism evidence="2 3">
    <name type="scientific">Alcaligenes phenolicus</name>
    <dbReference type="NCBI Taxonomy" id="232846"/>
    <lineage>
        <taxon>Bacteria</taxon>
        <taxon>Pseudomonadati</taxon>
        <taxon>Pseudomonadota</taxon>
        <taxon>Betaproteobacteria</taxon>
        <taxon>Burkholderiales</taxon>
        <taxon>Alcaligenaceae</taxon>
        <taxon>Alcaligenes</taxon>
    </lineage>
</organism>
<sequence length="171" mass="19186">MSIRLIAFSRLLILGGLAMWLSIAVINNVTDSGTNRLLLSHTLSMDLVMAEELLGAGLLWRAWSAQWAPAVLYAVAAVQLTCAILLWWAALSYARAFWVQKDCVLLRARNRAVLALSLFVFLWLFFICGGLWFGYWLKQGPVQMVHFSLIVIGLCALNYVQTQPLEQSRAL</sequence>
<dbReference type="AlphaFoldDB" id="A0AAW5W0V9"/>
<feature type="transmembrane region" description="Helical" evidence="1">
    <location>
        <begin position="70"/>
        <end position="91"/>
    </location>
</feature>
<name>A0AAW5W0V9_9BURK</name>
<feature type="transmembrane region" description="Helical" evidence="1">
    <location>
        <begin position="12"/>
        <end position="30"/>
    </location>
</feature>
<protein>
    <submittedName>
        <fullName evidence="2">DUF2165 family protein</fullName>
    </submittedName>
</protein>